<comment type="cofactor">
    <cofactor evidence="7">
        <name>Zn(2+)</name>
        <dbReference type="ChEBI" id="CHEBI:29105"/>
    </cofactor>
    <text evidence="7">Binds 1 zinc ion.</text>
</comment>
<dbReference type="PANTHER" id="PTHR43660">
    <property type="entry name" value="DIPEPTIDYL CARBOXYPEPTIDASE"/>
    <property type="match status" value="1"/>
</dbReference>
<gene>
    <name evidence="9" type="ORF">JL107_16700</name>
</gene>
<dbReference type="AlphaFoldDB" id="A0A938YSJ6"/>
<comment type="similarity">
    <text evidence="1 7">Belongs to the peptidase M3 family.</text>
</comment>
<keyword evidence="4 7" id="KW-0378">Hydrolase</keyword>
<dbReference type="EMBL" id="JAERWL010000015">
    <property type="protein sequence ID" value="MBM9478090.1"/>
    <property type="molecule type" value="Genomic_DNA"/>
</dbReference>
<dbReference type="InterPro" id="IPR045090">
    <property type="entry name" value="Pept_M3A_M3B"/>
</dbReference>
<dbReference type="InterPro" id="IPR001567">
    <property type="entry name" value="Pept_M3A_M3B_dom"/>
</dbReference>
<dbReference type="InterPro" id="IPR034005">
    <property type="entry name" value="M3A_DCP"/>
</dbReference>
<keyword evidence="3 7" id="KW-0479">Metal-binding</keyword>
<sequence length="678" mass="73704">MSDTNPFAAPSTLPFALPPFAGIGEDDYAPAFDAGMAAHRAEVDAILADPEPASFENTVVALERAGQLLGRVSAVFFNLVSSTSTPGLQRIEAEYSPKLSAHSDAIRLDPALFARIDAVHAGRHDAGLDTEALALIERYHTDLVLAGAQLGESDRATLTDLNQRLSVLSTTFRQNLLRAMENAAVLVDDAVELDGASPAAVATAAAAAAERGDDGYLIPLILPTSQPLLAVLRNRDLRRRLFTASVGRASAGDEDNGPVLVEIARLRAVRAQLLGFPTHAEATLADQVAKTSAAVDDLLGRLVAPAVANANAEAAVLAEYAAQDGVELAPWDWAYYAERVRADRYQVDTAALRSYFELDRVLVDGVFHAAEQVYGITMTARPDLTGYHPDVRVWEARNADGSPIGLYLGDYYARTGKRGGAWMNSFVDQSDLMGTLPVVVNVLNINKPPAGDPTLLSLDEVRTLFHEFGHALHGLFSRVRYPRLSGTSVPRDVVEFPSQVNEMWISRPEILAHYARHVDTGEALPQEQVDKLEAAERWGQGFGTSEYLAATLLDQAWHRISPTDEITDVDAFEQQALERAGIALELVPPRYRSRYFQHVFSGGYSAGYYSYIWAEVLDADTVEWFGEGGLPRENGQRFRDRLLSVGGSVEMGAAFRAVTGRDPRIEPLLERRGLVATG</sequence>
<evidence type="ECO:0000313" key="10">
    <source>
        <dbReference type="Proteomes" id="UP000663801"/>
    </source>
</evidence>
<keyword evidence="10" id="KW-1185">Reference proteome</keyword>
<protein>
    <submittedName>
        <fullName evidence="9">M3 family metallopeptidase</fullName>
    </submittedName>
</protein>
<name>A0A938YSJ6_9ACTN</name>
<evidence type="ECO:0000256" key="6">
    <source>
        <dbReference type="ARBA" id="ARBA00023049"/>
    </source>
</evidence>
<comment type="caution">
    <text evidence="9">The sequence shown here is derived from an EMBL/GenBank/DDBJ whole genome shotgun (WGS) entry which is preliminary data.</text>
</comment>
<keyword evidence="6 7" id="KW-0482">Metalloprotease</keyword>
<dbReference type="InterPro" id="IPR024077">
    <property type="entry name" value="Neurolysin/TOP_dom2"/>
</dbReference>
<evidence type="ECO:0000256" key="4">
    <source>
        <dbReference type="ARBA" id="ARBA00022801"/>
    </source>
</evidence>
<organism evidence="9 10">
    <name type="scientific">Nakamurella flavida</name>
    <dbReference type="NCBI Taxonomy" id="363630"/>
    <lineage>
        <taxon>Bacteria</taxon>
        <taxon>Bacillati</taxon>
        <taxon>Actinomycetota</taxon>
        <taxon>Actinomycetes</taxon>
        <taxon>Nakamurellales</taxon>
        <taxon>Nakamurellaceae</taxon>
        <taxon>Nakamurella</taxon>
    </lineage>
</organism>
<dbReference type="Gene3D" id="1.10.1370.10">
    <property type="entry name" value="Neurolysin, domain 3"/>
    <property type="match status" value="1"/>
</dbReference>
<dbReference type="CDD" id="cd06456">
    <property type="entry name" value="M3A_DCP"/>
    <property type="match status" value="1"/>
</dbReference>
<dbReference type="GO" id="GO:0004222">
    <property type="term" value="F:metalloendopeptidase activity"/>
    <property type="evidence" value="ECO:0007669"/>
    <property type="project" value="InterPro"/>
</dbReference>
<evidence type="ECO:0000256" key="3">
    <source>
        <dbReference type="ARBA" id="ARBA00022723"/>
    </source>
</evidence>
<dbReference type="PANTHER" id="PTHR43660:SF1">
    <property type="entry name" value="DIPEPTIDYL CARBOXYPEPTIDASE"/>
    <property type="match status" value="1"/>
</dbReference>
<dbReference type="FunFam" id="3.40.390.10:FF:000009">
    <property type="entry name" value="Oligopeptidase A"/>
    <property type="match status" value="1"/>
</dbReference>
<reference evidence="9" key="1">
    <citation type="submission" date="2021-01" db="EMBL/GenBank/DDBJ databases">
        <title>KCTC 19127 draft genome.</title>
        <authorList>
            <person name="An D."/>
        </authorList>
    </citation>
    <scope>NUCLEOTIDE SEQUENCE</scope>
    <source>
        <strain evidence="9">KCTC 19127</strain>
    </source>
</reference>
<evidence type="ECO:0000256" key="5">
    <source>
        <dbReference type="ARBA" id="ARBA00022833"/>
    </source>
</evidence>
<dbReference type="GO" id="GO:0046872">
    <property type="term" value="F:metal ion binding"/>
    <property type="evidence" value="ECO:0007669"/>
    <property type="project" value="UniProtKB-UniRule"/>
</dbReference>
<dbReference type="Gene3D" id="3.40.390.10">
    <property type="entry name" value="Collagenase (Catalytic Domain)"/>
    <property type="match status" value="1"/>
</dbReference>
<keyword evidence="5 7" id="KW-0862">Zinc</keyword>
<evidence type="ECO:0000259" key="8">
    <source>
        <dbReference type="Pfam" id="PF01432"/>
    </source>
</evidence>
<dbReference type="Gene3D" id="1.10.1370.40">
    <property type="match status" value="1"/>
</dbReference>
<evidence type="ECO:0000256" key="7">
    <source>
        <dbReference type="RuleBase" id="RU003435"/>
    </source>
</evidence>
<dbReference type="Proteomes" id="UP000663801">
    <property type="component" value="Unassembled WGS sequence"/>
</dbReference>
<dbReference type="GO" id="GO:0006508">
    <property type="term" value="P:proteolysis"/>
    <property type="evidence" value="ECO:0007669"/>
    <property type="project" value="UniProtKB-KW"/>
</dbReference>
<evidence type="ECO:0000256" key="2">
    <source>
        <dbReference type="ARBA" id="ARBA00022670"/>
    </source>
</evidence>
<dbReference type="GO" id="GO:0004180">
    <property type="term" value="F:carboxypeptidase activity"/>
    <property type="evidence" value="ECO:0007669"/>
    <property type="project" value="TreeGrafter"/>
</dbReference>
<dbReference type="SUPFAM" id="SSF55486">
    <property type="entry name" value="Metalloproteases ('zincins'), catalytic domain"/>
    <property type="match status" value="1"/>
</dbReference>
<feature type="domain" description="Peptidase M3A/M3B catalytic" evidence="8">
    <location>
        <begin position="232"/>
        <end position="673"/>
    </location>
</feature>
<proteinExistence type="inferred from homology"/>
<keyword evidence="2 7" id="KW-0645">Protease</keyword>
<evidence type="ECO:0000256" key="1">
    <source>
        <dbReference type="ARBA" id="ARBA00006040"/>
    </source>
</evidence>
<accession>A0A938YSJ6</accession>
<dbReference type="Pfam" id="PF01432">
    <property type="entry name" value="Peptidase_M3"/>
    <property type="match status" value="1"/>
</dbReference>
<dbReference type="InterPro" id="IPR024079">
    <property type="entry name" value="MetalloPept_cat_dom_sf"/>
</dbReference>
<dbReference type="GO" id="GO:0005829">
    <property type="term" value="C:cytosol"/>
    <property type="evidence" value="ECO:0007669"/>
    <property type="project" value="TreeGrafter"/>
</dbReference>
<evidence type="ECO:0000313" key="9">
    <source>
        <dbReference type="EMBL" id="MBM9478090.1"/>
    </source>
</evidence>